<evidence type="ECO:0000313" key="4">
    <source>
        <dbReference type="Proteomes" id="UP000275267"/>
    </source>
</evidence>
<accession>A0A3L6TA56</accession>
<name>A0A3L6TA56_PANMI</name>
<protein>
    <submittedName>
        <fullName evidence="3">Uncharacterized protein</fullName>
    </submittedName>
</protein>
<evidence type="ECO:0000313" key="3">
    <source>
        <dbReference type="EMBL" id="RLN34408.1"/>
    </source>
</evidence>
<organism evidence="3 4">
    <name type="scientific">Panicum miliaceum</name>
    <name type="common">Proso millet</name>
    <name type="synonym">Broomcorn millet</name>
    <dbReference type="NCBI Taxonomy" id="4540"/>
    <lineage>
        <taxon>Eukaryota</taxon>
        <taxon>Viridiplantae</taxon>
        <taxon>Streptophyta</taxon>
        <taxon>Embryophyta</taxon>
        <taxon>Tracheophyta</taxon>
        <taxon>Spermatophyta</taxon>
        <taxon>Magnoliopsida</taxon>
        <taxon>Liliopsida</taxon>
        <taxon>Poales</taxon>
        <taxon>Poaceae</taxon>
        <taxon>PACMAD clade</taxon>
        <taxon>Panicoideae</taxon>
        <taxon>Panicodae</taxon>
        <taxon>Paniceae</taxon>
        <taxon>Panicinae</taxon>
        <taxon>Panicum</taxon>
        <taxon>Panicum sect. Panicum</taxon>
    </lineage>
</organism>
<feature type="compositionally biased region" description="Low complexity" evidence="1">
    <location>
        <begin position="97"/>
        <end position="110"/>
    </location>
</feature>
<sequence>MVAAWRTGKVTRSQGTPAQGVREAVVVVPHQESTGVAPWPHTRAITRHQPPASADPCPPRRASLCAGLYRALRWAGAIPHSLRCFCVAHTTGANRGQSPSPVASQPQQAVNGDDDDEAATIPRRTEKQPLCYHFWNSVLNWGNPFQILQSFQQQLQVLFFVEIIILIPWRIWTIRNGYIFNNVRRR</sequence>
<dbReference type="Proteomes" id="UP000275267">
    <property type="component" value="Unassembled WGS sequence"/>
</dbReference>
<feature type="transmembrane region" description="Helical" evidence="2">
    <location>
        <begin position="155"/>
        <end position="172"/>
    </location>
</feature>
<keyword evidence="2" id="KW-1133">Transmembrane helix</keyword>
<gene>
    <name evidence="3" type="ORF">C2845_PM03G07840</name>
</gene>
<reference evidence="4" key="1">
    <citation type="journal article" date="2019" name="Nat. Commun.">
        <title>The genome of broomcorn millet.</title>
        <authorList>
            <person name="Zou C."/>
            <person name="Miki D."/>
            <person name="Li D."/>
            <person name="Tang Q."/>
            <person name="Xiao L."/>
            <person name="Rajput S."/>
            <person name="Deng P."/>
            <person name="Jia W."/>
            <person name="Huang R."/>
            <person name="Zhang M."/>
            <person name="Sun Y."/>
            <person name="Hu J."/>
            <person name="Fu X."/>
            <person name="Schnable P.S."/>
            <person name="Li F."/>
            <person name="Zhang H."/>
            <person name="Feng B."/>
            <person name="Zhu X."/>
            <person name="Liu R."/>
            <person name="Schnable J.C."/>
            <person name="Zhu J.-K."/>
            <person name="Zhang H."/>
        </authorList>
    </citation>
    <scope>NUCLEOTIDE SEQUENCE [LARGE SCALE GENOMIC DNA]</scope>
</reference>
<evidence type="ECO:0000256" key="2">
    <source>
        <dbReference type="SAM" id="Phobius"/>
    </source>
</evidence>
<dbReference type="AlphaFoldDB" id="A0A3L6TA56"/>
<keyword evidence="2" id="KW-0472">Membrane</keyword>
<evidence type="ECO:0000256" key="1">
    <source>
        <dbReference type="SAM" id="MobiDB-lite"/>
    </source>
</evidence>
<feature type="region of interest" description="Disordered" evidence="1">
    <location>
        <begin position="93"/>
        <end position="117"/>
    </location>
</feature>
<keyword evidence="4" id="KW-1185">Reference proteome</keyword>
<dbReference type="EMBL" id="PQIB02000002">
    <property type="protein sequence ID" value="RLN34408.1"/>
    <property type="molecule type" value="Genomic_DNA"/>
</dbReference>
<proteinExistence type="predicted"/>
<comment type="caution">
    <text evidence="3">The sequence shown here is derived from an EMBL/GenBank/DDBJ whole genome shotgun (WGS) entry which is preliminary data.</text>
</comment>
<keyword evidence="2" id="KW-0812">Transmembrane</keyword>